<evidence type="ECO:0000313" key="3">
    <source>
        <dbReference type="Proteomes" id="UP000248044"/>
    </source>
</evidence>
<organism evidence="2 3">
    <name type="scientific">Acidianus brierleyi</name>
    <dbReference type="NCBI Taxonomy" id="41673"/>
    <lineage>
        <taxon>Archaea</taxon>
        <taxon>Thermoproteota</taxon>
        <taxon>Thermoprotei</taxon>
        <taxon>Sulfolobales</taxon>
        <taxon>Sulfolobaceae</taxon>
        <taxon>Acidianus</taxon>
    </lineage>
</organism>
<evidence type="ECO:0000313" key="2">
    <source>
        <dbReference type="EMBL" id="AWR94238.1"/>
    </source>
</evidence>
<name>A0A2U9IDW5_9CREN</name>
<dbReference type="EMBL" id="CP029289">
    <property type="protein sequence ID" value="AWR94238.1"/>
    <property type="molecule type" value="Genomic_DNA"/>
</dbReference>
<protein>
    <recommendedName>
        <fullName evidence="4">Archaeal Type IV pilin N-terminal domain-containing protein</fullName>
    </recommendedName>
</protein>
<sequence length="131" mass="14097">MKKDKRALYTGITAFLLIVASVLITLIVLSFAYSVLGGYNSVYPIVKQSGPGELKNNYLYVYLTSSRNITIISISVNGYTSSISVPLSEGSQLVKIPLPKGFYYTNGTYYSINLGLSDGESVVVSASCLSS</sequence>
<keyword evidence="1" id="KW-1133">Transmembrane helix</keyword>
<evidence type="ECO:0000256" key="1">
    <source>
        <dbReference type="SAM" id="Phobius"/>
    </source>
</evidence>
<accession>A0A2U9IDW5</accession>
<dbReference type="GeneID" id="36831724"/>
<feature type="transmembrane region" description="Helical" evidence="1">
    <location>
        <begin position="12"/>
        <end position="36"/>
    </location>
</feature>
<keyword evidence="3" id="KW-1185">Reference proteome</keyword>
<keyword evidence="1" id="KW-0472">Membrane</keyword>
<dbReference type="KEGG" id="abri:DFR85_06170"/>
<keyword evidence="1" id="KW-0812">Transmembrane</keyword>
<evidence type="ECO:0008006" key="4">
    <source>
        <dbReference type="Google" id="ProtNLM"/>
    </source>
</evidence>
<dbReference type="Proteomes" id="UP000248044">
    <property type="component" value="Chromosome"/>
</dbReference>
<dbReference type="AlphaFoldDB" id="A0A2U9IDW5"/>
<dbReference type="RefSeq" id="WP_110270119.1">
    <property type="nucleotide sequence ID" value="NZ_CP029289.2"/>
</dbReference>
<reference evidence="2 3" key="1">
    <citation type="submission" date="2018-05" db="EMBL/GenBank/DDBJ databases">
        <title>Complete Genome Sequences of Extremely Thermoacidophilic, Metal-Mobilizing Type-Strain Members of the Archaeal Family Sulfolobaceae: Acidianus brierleyi DSM-1651T, Acidianus sulfidivorans DSM-18786T, Metallosphaera hakonensis DSM-7519T, and Metallosphaera prunae DSM-10039T.</title>
        <authorList>
            <person name="Counts J.A."/>
            <person name="Kelly R.M."/>
        </authorList>
    </citation>
    <scope>NUCLEOTIDE SEQUENCE [LARGE SCALE GENOMIC DNA]</scope>
    <source>
        <strain evidence="2 3">DSM 1651</strain>
    </source>
</reference>
<proteinExistence type="predicted"/>
<gene>
    <name evidence="2" type="ORF">DFR85_06170</name>
</gene>